<dbReference type="PANTHER" id="PTHR16631">
    <property type="entry name" value="GLUCAN 1,3-BETA-GLUCOSIDASE"/>
    <property type="match status" value="1"/>
</dbReference>
<evidence type="ECO:0000313" key="13">
    <source>
        <dbReference type="EMBL" id="MDG4475889.1"/>
    </source>
</evidence>
<gene>
    <name evidence="13" type="ORF">OLX77_06915</name>
</gene>
<sequence>MNTILRTALAYGLALAAIFGFWYGIGQPRPIPEAGVADGHILQSVSYAPFERDQSPFDFSKGMTIADARIDADLALLSQRFSCIRTYSVAGLESLPKYAEKYGMQVLLGAWIGADPKLNQQELAKVVALAKQYPKSVRAVVVGNEALLRREITGPQLAEYIRQVKAELPGVPVTYADVWEFWLKHPEVAPACDFVTIHILPYWEDDPLAISGAIPHIKKIREEIGQKIPGKEILIGETGWPSQGRMREGALPSLENQARFIRGFIALAEQEHWQYNLIEAFDQPWKRIKEGAVGGYWGLYSPERTDKHILSGPVSSFPNWRILFTQSAIIALLTLFVARGHGSMGASRWLLFSTAMAGGAILIVLQGHQFSIISTNTYEYLWGFVVLSLSGSLYLLTLKAIASGTPPTHLSLDGSLDFLRSKSRLSPEAVHGILRLGVIACALIAVLGLVLDARYRNFNNFGFAIPALAYAWFSRRQGRANGLSWLEKLSGLLLAAGAVAILLNETPLNWQADIWTLLCLLLAYPLWRENRFISLRPLLPVGLLVLGSFAAFTALRHGVFIAERLVGVCADSPDKTICLVRAMIGKLMYNQVFAWTSLALAGLAVWRNSGWLCALTLVASLAGLAFYNVNLSAVAFVLAGITLVHLKNREAVVG</sequence>
<evidence type="ECO:0000256" key="9">
    <source>
        <dbReference type="ARBA" id="ARBA00037649"/>
    </source>
</evidence>
<dbReference type="InterPro" id="IPR017853">
    <property type="entry name" value="GH"/>
</dbReference>
<evidence type="ECO:0000256" key="8">
    <source>
        <dbReference type="ARBA" id="ARBA00023326"/>
    </source>
</evidence>
<protein>
    <recommendedName>
        <fullName evidence="11">Endo-1,3-beta-glucanase btgC</fullName>
    </recommendedName>
    <alternativeName>
        <fullName evidence="10">Laminarinase btgC</fullName>
    </alternativeName>
</protein>
<reference evidence="13" key="2">
    <citation type="submission" date="2022-10" db="EMBL/GenBank/DDBJ databases">
        <authorList>
            <person name="Aronson H.S."/>
        </authorList>
    </citation>
    <scope>NUCLEOTIDE SEQUENCE</scope>
    <source>
        <strain evidence="13">RS19-109</strain>
    </source>
</reference>
<dbReference type="GO" id="GO:0071555">
    <property type="term" value="P:cell wall organization"/>
    <property type="evidence" value="ECO:0007669"/>
    <property type="project" value="UniProtKB-KW"/>
</dbReference>
<keyword evidence="2" id="KW-1003">Cell membrane</keyword>
<evidence type="ECO:0000256" key="5">
    <source>
        <dbReference type="ARBA" id="ARBA00023180"/>
    </source>
</evidence>
<evidence type="ECO:0000256" key="2">
    <source>
        <dbReference type="ARBA" id="ARBA00022475"/>
    </source>
</evidence>
<evidence type="ECO:0000256" key="10">
    <source>
        <dbReference type="ARBA" id="ARBA00042373"/>
    </source>
</evidence>
<feature type="transmembrane region" description="Helical" evidence="12">
    <location>
        <begin position="380"/>
        <end position="402"/>
    </location>
</feature>
<dbReference type="RefSeq" id="WP_307632863.1">
    <property type="nucleotide sequence ID" value="NZ_JAPHEH010000001.1"/>
</dbReference>
<evidence type="ECO:0000256" key="3">
    <source>
        <dbReference type="ARBA" id="ARBA00022801"/>
    </source>
</evidence>
<feature type="transmembrane region" description="Helical" evidence="12">
    <location>
        <begin position="349"/>
        <end position="368"/>
    </location>
</feature>
<keyword evidence="12" id="KW-1133">Transmembrane helix</keyword>
<feature type="transmembrane region" description="Helical" evidence="12">
    <location>
        <begin position="7"/>
        <end position="25"/>
    </location>
</feature>
<proteinExistence type="predicted"/>
<name>A0A9X4ME51_9BACT</name>
<reference evidence="13" key="1">
    <citation type="journal article" date="2022" name="bioRxiv">
        <title>Thiovibrio frasassiensisgen. nov., sp. nov., an autotrophic, elemental sulfur disproportionating bacterium isolated from sulfidic karst sediment, and proposal of Thiovibrionaceae fam. nov.</title>
        <authorList>
            <person name="Aronson H."/>
            <person name="Thomas C."/>
            <person name="Bhattacharyya M."/>
            <person name="Eckstein S."/>
            <person name="Jensen S."/>
            <person name="Barco R."/>
            <person name="Macalady J."/>
            <person name="Amend J."/>
        </authorList>
    </citation>
    <scope>NUCLEOTIDE SEQUENCE</scope>
    <source>
        <strain evidence="13">RS19-109</strain>
    </source>
</reference>
<feature type="transmembrane region" description="Helical" evidence="12">
    <location>
        <begin position="613"/>
        <end position="646"/>
    </location>
</feature>
<dbReference type="Gene3D" id="3.20.20.80">
    <property type="entry name" value="Glycosidases"/>
    <property type="match status" value="1"/>
</dbReference>
<evidence type="ECO:0000256" key="12">
    <source>
        <dbReference type="SAM" id="Phobius"/>
    </source>
</evidence>
<keyword evidence="3" id="KW-0378">Hydrolase</keyword>
<dbReference type="AlphaFoldDB" id="A0A9X4ME51"/>
<accession>A0A9X4ME51</accession>
<dbReference type="GO" id="GO:0000272">
    <property type="term" value="P:polysaccharide catabolic process"/>
    <property type="evidence" value="ECO:0007669"/>
    <property type="project" value="UniProtKB-KW"/>
</dbReference>
<dbReference type="EMBL" id="JAPHEH010000001">
    <property type="protein sequence ID" value="MDG4475889.1"/>
    <property type="molecule type" value="Genomic_DNA"/>
</dbReference>
<keyword evidence="8" id="KW-0624">Polysaccharide degradation</keyword>
<dbReference type="SUPFAM" id="SSF51445">
    <property type="entry name" value="(Trans)glycosidases"/>
    <property type="match status" value="1"/>
</dbReference>
<comment type="function">
    <text evidence="9">Glucanases play a role in cell expansion during growth, in cell-cell fusion during mating, and in spore release during sporulation. This enzyme may be involved in beta-glucan degradation. Active on laminarin and lichenan.</text>
</comment>
<feature type="transmembrane region" description="Helical" evidence="12">
    <location>
        <begin position="485"/>
        <end position="503"/>
    </location>
</feature>
<dbReference type="Proteomes" id="UP001154240">
    <property type="component" value="Unassembled WGS sequence"/>
</dbReference>
<keyword evidence="7" id="KW-0961">Cell wall biogenesis/degradation</keyword>
<feature type="transmembrane region" description="Helical" evidence="12">
    <location>
        <begin position="588"/>
        <end position="606"/>
    </location>
</feature>
<keyword evidence="14" id="KW-1185">Reference proteome</keyword>
<evidence type="ECO:0000256" key="6">
    <source>
        <dbReference type="ARBA" id="ARBA00023277"/>
    </source>
</evidence>
<comment type="subcellular location">
    <subcellularLocation>
        <location evidence="1">Cell membrane</location>
    </subcellularLocation>
</comment>
<dbReference type="GO" id="GO:0005886">
    <property type="term" value="C:plasma membrane"/>
    <property type="evidence" value="ECO:0007669"/>
    <property type="project" value="UniProtKB-SubCell"/>
</dbReference>
<evidence type="ECO:0000256" key="4">
    <source>
        <dbReference type="ARBA" id="ARBA00023136"/>
    </source>
</evidence>
<dbReference type="InterPro" id="IPR050732">
    <property type="entry name" value="Beta-glucan_modifiers"/>
</dbReference>
<keyword evidence="5" id="KW-0325">Glycoprotein</keyword>
<comment type="caution">
    <text evidence="13">The sequence shown here is derived from an EMBL/GenBank/DDBJ whole genome shotgun (WGS) entry which is preliminary data.</text>
</comment>
<feature type="transmembrane region" description="Helical" evidence="12">
    <location>
        <begin position="538"/>
        <end position="555"/>
    </location>
</feature>
<feature type="transmembrane region" description="Helical" evidence="12">
    <location>
        <begin position="432"/>
        <end position="451"/>
    </location>
</feature>
<dbReference type="GO" id="GO:0016787">
    <property type="term" value="F:hydrolase activity"/>
    <property type="evidence" value="ECO:0007669"/>
    <property type="project" value="UniProtKB-KW"/>
</dbReference>
<evidence type="ECO:0000313" key="14">
    <source>
        <dbReference type="Proteomes" id="UP001154240"/>
    </source>
</evidence>
<dbReference type="PANTHER" id="PTHR16631:SF17">
    <property type="entry name" value="GLUCAN ENDO-1,3-BETA-GLUCOSIDASE BTGC"/>
    <property type="match status" value="1"/>
</dbReference>
<evidence type="ECO:0000256" key="11">
    <source>
        <dbReference type="ARBA" id="ARBA00043078"/>
    </source>
</evidence>
<keyword evidence="4 12" id="KW-0472">Membrane</keyword>
<evidence type="ECO:0000256" key="7">
    <source>
        <dbReference type="ARBA" id="ARBA00023316"/>
    </source>
</evidence>
<organism evidence="13 14">
    <name type="scientific">Thiovibrio frasassiensis</name>
    <dbReference type="NCBI Taxonomy" id="2984131"/>
    <lineage>
        <taxon>Bacteria</taxon>
        <taxon>Pseudomonadati</taxon>
        <taxon>Thermodesulfobacteriota</taxon>
        <taxon>Desulfobulbia</taxon>
        <taxon>Desulfobulbales</taxon>
        <taxon>Thiovibrionaceae</taxon>
        <taxon>Thiovibrio</taxon>
    </lineage>
</organism>
<evidence type="ECO:0000256" key="1">
    <source>
        <dbReference type="ARBA" id="ARBA00004236"/>
    </source>
</evidence>
<keyword evidence="6" id="KW-0119">Carbohydrate metabolism</keyword>
<keyword evidence="12" id="KW-0812">Transmembrane</keyword>